<dbReference type="RefSeq" id="WP_050046457.1">
    <property type="nucleotide sequence ID" value="NZ_JHEG04000001.1"/>
</dbReference>
<feature type="transmembrane region" description="Helical" evidence="1">
    <location>
        <begin position="16"/>
        <end position="38"/>
    </location>
</feature>
<keyword evidence="1" id="KW-1133">Transmembrane helix</keyword>
<evidence type="ECO:0000256" key="1">
    <source>
        <dbReference type="SAM" id="Phobius"/>
    </source>
</evidence>
<organism evidence="2 3">
    <name type="scientific">Tolypothrix bouteillei VB521301</name>
    <dbReference type="NCBI Taxonomy" id="1479485"/>
    <lineage>
        <taxon>Bacteria</taxon>
        <taxon>Bacillati</taxon>
        <taxon>Cyanobacteriota</taxon>
        <taxon>Cyanophyceae</taxon>
        <taxon>Nostocales</taxon>
        <taxon>Tolypothrichaceae</taxon>
        <taxon>Tolypothrix</taxon>
    </lineage>
</organism>
<comment type="caution">
    <text evidence="2">The sequence shown here is derived from an EMBL/GenBank/DDBJ whole genome shotgun (WGS) entry which is preliminary data.</text>
</comment>
<keyword evidence="3" id="KW-1185">Reference proteome</keyword>
<evidence type="ECO:0000313" key="2">
    <source>
        <dbReference type="EMBL" id="KAF3885055.1"/>
    </source>
</evidence>
<evidence type="ECO:0000313" key="3">
    <source>
        <dbReference type="Proteomes" id="UP000029738"/>
    </source>
</evidence>
<sequence>MNDKTNIPENTPNNPYFLPLASFFFSVAMLLLASSALANNAVLRSIFSCQAQGLGGAIPDITVWFQQGTNLSFIQAGETIKKVWLDDPSKVTLDFDGPMCLQFGQQGSETGDCESSAASVIHLRRIQKLNIPGLPNTNSTLLTVVTEKQGQRKLYTFRVNYGEGAPEYNTLAVFADPSYAGAGSCIRGNNRQNYGNTGVERRND</sequence>
<protein>
    <submittedName>
        <fullName evidence="2">Uncharacterized protein</fullName>
    </submittedName>
</protein>
<reference evidence="2" key="2">
    <citation type="submission" date="2019-11" db="EMBL/GenBank/DDBJ databases">
        <title>Improved Assembly of Tolypothrix boutellei genome.</title>
        <authorList>
            <person name="Sarangi A.N."/>
            <person name="Mukherjee M."/>
            <person name="Ghosh S."/>
            <person name="Singh D."/>
            <person name="Das A."/>
            <person name="Kant S."/>
            <person name="Prusty A."/>
            <person name="Tripathy S."/>
        </authorList>
    </citation>
    <scope>NUCLEOTIDE SEQUENCE</scope>
    <source>
        <strain evidence="2">VB521301</strain>
    </source>
</reference>
<keyword evidence="1" id="KW-0472">Membrane</keyword>
<reference evidence="2" key="1">
    <citation type="journal article" date="2015" name="Genome Announc.">
        <title>Draft Genome Sequence of Tolypothrix boutellei Strain VB521301.</title>
        <authorList>
            <person name="Chandrababunaidu M.M."/>
            <person name="Singh D."/>
            <person name="Sen D."/>
            <person name="Bhan S."/>
            <person name="Das S."/>
            <person name="Gupta A."/>
            <person name="Adhikary S.P."/>
            <person name="Tripathy S."/>
        </authorList>
    </citation>
    <scope>NUCLEOTIDE SEQUENCE</scope>
    <source>
        <strain evidence="2">VB521301</strain>
    </source>
</reference>
<accession>A0A8S9SY70</accession>
<proteinExistence type="predicted"/>
<dbReference type="Proteomes" id="UP000029738">
    <property type="component" value="Unassembled WGS sequence"/>
</dbReference>
<dbReference type="EMBL" id="JHEG04000001">
    <property type="protein sequence ID" value="KAF3885055.1"/>
    <property type="molecule type" value="Genomic_DNA"/>
</dbReference>
<gene>
    <name evidence="2" type="ORF">DA73_0400005965</name>
</gene>
<dbReference type="AlphaFoldDB" id="A0A8S9SY70"/>
<name>A0A8S9SY70_9CYAN</name>
<dbReference type="OrthoDB" id="483418at2"/>
<keyword evidence="1" id="KW-0812">Transmembrane</keyword>